<dbReference type="Gene3D" id="3.30.40.10">
    <property type="entry name" value="Zinc/RING finger domain, C3HC4 (zinc finger)"/>
    <property type="match status" value="1"/>
</dbReference>
<sequence length="294" mass="32713">MPSVCPDRRRSWFHQISLHVSHEPTPHPQHHHQNPHVHHQHSSHHGHHHTVSHGRHKSALYTITVRHNLTHATLSLSKSDFDFELLRDAATAALHHGHVCEASCPWYYVDVTEHVPKRRVFTSPTSRRAIAQHTRMYQDLFDHTLAFLRHPETHACAIAANEVPRLFFEFLFDGVDNVCDSLLAVPEEAASSPCHRSSTSSSSSSCSSLSSSGRSNSRRLGRRQHSNDGGATTSDCELCSMGFASGGDTALPCGHVFHDECLITALNERLECPTCASSLDRLTHRMEPAIATTC</sequence>
<protein>
    <submittedName>
        <fullName evidence="5">Aste57867_13449 protein</fullName>
    </submittedName>
</protein>
<reference evidence="4" key="2">
    <citation type="submission" date="2019-06" db="EMBL/GenBank/DDBJ databases">
        <title>Genomics analysis of Aphanomyces spp. identifies a new class of oomycete effector associated with host adaptation.</title>
        <authorList>
            <person name="Gaulin E."/>
        </authorList>
    </citation>
    <scope>NUCLEOTIDE SEQUENCE</scope>
    <source>
        <strain evidence="4">CBS 578.67</strain>
    </source>
</reference>
<dbReference type="EMBL" id="CAADRA010005473">
    <property type="protein sequence ID" value="VFT90287.1"/>
    <property type="molecule type" value="Genomic_DNA"/>
</dbReference>
<dbReference type="AlphaFoldDB" id="A0A485KY59"/>
<dbReference type="EMBL" id="VJMH01005452">
    <property type="protein sequence ID" value="KAF0695759.1"/>
    <property type="molecule type" value="Genomic_DNA"/>
</dbReference>
<dbReference type="Pfam" id="PF13923">
    <property type="entry name" value="zf-C3HC4_2"/>
    <property type="match status" value="1"/>
</dbReference>
<keyword evidence="1" id="KW-0863">Zinc-finger</keyword>
<feature type="region of interest" description="Disordered" evidence="2">
    <location>
        <begin position="192"/>
        <end position="232"/>
    </location>
</feature>
<feature type="compositionally biased region" description="Low complexity" evidence="2">
    <location>
        <begin position="192"/>
        <end position="215"/>
    </location>
</feature>
<name>A0A485KY59_9STRA</name>
<evidence type="ECO:0000313" key="5">
    <source>
        <dbReference type="EMBL" id="VFT90287.1"/>
    </source>
</evidence>
<evidence type="ECO:0000313" key="6">
    <source>
        <dbReference type="Proteomes" id="UP000332933"/>
    </source>
</evidence>
<gene>
    <name evidence="5" type="primary">Aste57867_13449</name>
    <name evidence="4" type="ORF">As57867_013399</name>
    <name evidence="5" type="ORF">ASTE57867_13449</name>
</gene>
<proteinExistence type="predicted"/>
<dbReference type="OrthoDB" id="8062037at2759"/>
<reference evidence="5 6" key="1">
    <citation type="submission" date="2019-03" db="EMBL/GenBank/DDBJ databases">
        <authorList>
            <person name="Gaulin E."/>
            <person name="Dumas B."/>
        </authorList>
    </citation>
    <scope>NUCLEOTIDE SEQUENCE [LARGE SCALE GENOMIC DNA]</scope>
    <source>
        <strain evidence="5">CBS 568.67</strain>
    </source>
</reference>
<dbReference type="SUPFAM" id="SSF57850">
    <property type="entry name" value="RING/U-box"/>
    <property type="match status" value="1"/>
</dbReference>
<feature type="compositionally biased region" description="Basic residues" evidence="2">
    <location>
        <begin position="28"/>
        <end position="55"/>
    </location>
</feature>
<dbReference type="Proteomes" id="UP000332933">
    <property type="component" value="Unassembled WGS sequence"/>
</dbReference>
<evidence type="ECO:0000259" key="3">
    <source>
        <dbReference type="PROSITE" id="PS50089"/>
    </source>
</evidence>
<dbReference type="InterPro" id="IPR001841">
    <property type="entry name" value="Znf_RING"/>
</dbReference>
<feature type="region of interest" description="Disordered" evidence="2">
    <location>
        <begin position="21"/>
        <end position="55"/>
    </location>
</feature>
<feature type="domain" description="RING-type" evidence="3">
    <location>
        <begin position="236"/>
        <end position="275"/>
    </location>
</feature>
<evidence type="ECO:0000256" key="2">
    <source>
        <dbReference type="SAM" id="MobiDB-lite"/>
    </source>
</evidence>
<dbReference type="PROSITE" id="PS50089">
    <property type="entry name" value="ZF_RING_2"/>
    <property type="match status" value="1"/>
</dbReference>
<accession>A0A485KY59</accession>
<keyword evidence="1" id="KW-0862">Zinc</keyword>
<dbReference type="SMART" id="SM00184">
    <property type="entry name" value="RING"/>
    <property type="match status" value="1"/>
</dbReference>
<keyword evidence="6" id="KW-1185">Reference proteome</keyword>
<dbReference type="InterPro" id="IPR013083">
    <property type="entry name" value="Znf_RING/FYVE/PHD"/>
</dbReference>
<dbReference type="GO" id="GO:0008270">
    <property type="term" value="F:zinc ion binding"/>
    <property type="evidence" value="ECO:0007669"/>
    <property type="project" value="UniProtKB-KW"/>
</dbReference>
<evidence type="ECO:0000313" key="4">
    <source>
        <dbReference type="EMBL" id="KAF0695759.1"/>
    </source>
</evidence>
<evidence type="ECO:0000256" key="1">
    <source>
        <dbReference type="PROSITE-ProRule" id="PRU00175"/>
    </source>
</evidence>
<keyword evidence="1" id="KW-0479">Metal-binding</keyword>
<organism evidence="5 6">
    <name type="scientific">Aphanomyces stellatus</name>
    <dbReference type="NCBI Taxonomy" id="120398"/>
    <lineage>
        <taxon>Eukaryota</taxon>
        <taxon>Sar</taxon>
        <taxon>Stramenopiles</taxon>
        <taxon>Oomycota</taxon>
        <taxon>Saprolegniomycetes</taxon>
        <taxon>Saprolegniales</taxon>
        <taxon>Verrucalvaceae</taxon>
        <taxon>Aphanomyces</taxon>
    </lineage>
</organism>